<reference evidence="3" key="1">
    <citation type="journal article" date="2014" name="Int. J. Syst. Evol. Microbiol.">
        <title>Complete genome sequence of Corynebacterium casei LMG S-19264T (=DSM 44701T), isolated from a smear-ripened cheese.</title>
        <authorList>
            <consortium name="US DOE Joint Genome Institute (JGI-PGF)"/>
            <person name="Walter F."/>
            <person name="Albersmeier A."/>
            <person name="Kalinowski J."/>
            <person name="Ruckert C."/>
        </authorList>
    </citation>
    <scope>NUCLEOTIDE SEQUENCE</scope>
    <source>
        <strain evidence="3">KCTC 32255</strain>
    </source>
</reference>
<dbReference type="PANTHER" id="PTHR43767">
    <property type="entry name" value="LONG-CHAIN-FATTY-ACID--COA LIGASE"/>
    <property type="match status" value="1"/>
</dbReference>
<dbReference type="RefSeq" id="WP_189619205.1">
    <property type="nucleotide sequence ID" value="NZ_BMZA01000001.1"/>
</dbReference>
<evidence type="ECO:0000259" key="2">
    <source>
        <dbReference type="Pfam" id="PF13193"/>
    </source>
</evidence>
<dbReference type="EMBL" id="BMZA01000001">
    <property type="protein sequence ID" value="GGY90706.1"/>
    <property type="molecule type" value="Genomic_DNA"/>
</dbReference>
<evidence type="ECO:0000313" key="4">
    <source>
        <dbReference type="Proteomes" id="UP000648075"/>
    </source>
</evidence>
<dbReference type="Pfam" id="PF00501">
    <property type="entry name" value="AMP-binding"/>
    <property type="match status" value="1"/>
</dbReference>
<dbReference type="Pfam" id="PF13193">
    <property type="entry name" value="AMP-binding_C"/>
    <property type="match status" value="1"/>
</dbReference>
<dbReference type="Gene3D" id="3.40.50.12780">
    <property type="entry name" value="N-terminal domain of ligase-like"/>
    <property type="match status" value="1"/>
</dbReference>
<gene>
    <name evidence="3" type="ORF">GCM10011614_01730</name>
</gene>
<dbReference type="Proteomes" id="UP000648075">
    <property type="component" value="Unassembled WGS sequence"/>
</dbReference>
<name>A0A918UD60_9SPHN</name>
<dbReference type="InterPro" id="IPR042099">
    <property type="entry name" value="ANL_N_sf"/>
</dbReference>
<evidence type="ECO:0000259" key="1">
    <source>
        <dbReference type="Pfam" id="PF00501"/>
    </source>
</evidence>
<dbReference type="AlphaFoldDB" id="A0A918UD60"/>
<dbReference type="SUPFAM" id="SSF56801">
    <property type="entry name" value="Acetyl-CoA synthetase-like"/>
    <property type="match status" value="1"/>
</dbReference>
<dbReference type="InterPro" id="IPR050237">
    <property type="entry name" value="ATP-dep_AMP-bd_enzyme"/>
</dbReference>
<organism evidence="3 4">
    <name type="scientific">Novosphingobium colocasiae</name>
    <dbReference type="NCBI Taxonomy" id="1256513"/>
    <lineage>
        <taxon>Bacteria</taxon>
        <taxon>Pseudomonadati</taxon>
        <taxon>Pseudomonadota</taxon>
        <taxon>Alphaproteobacteria</taxon>
        <taxon>Sphingomonadales</taxon>
        <taxon>Sphingomonadaceae</taxon>
        <taxon>Novosphingobium</taxon>
    </lineage>
</organism>
<proteinExistence type="predicted"/>
<sequence length="509" mass="55986">MNVRDLMRQAVTTNRRRTAVVHDARRITFGEAWDRATRFANGLLALGLQPGDRVGVLEDNSFESVDIIAGCAIANLVRVPLYARNAVDIHAHMLANTQCRALVASDRYAAEAAALGDVVEHVLVRDAGYEGWLAAQSAIEPDIRIEPQDWYIIRHTGGTTGRPKAVAYSHRSWLSACRDWFYIFPQVVAGDSCLHCGPISHASGYQFLPVWFAGGCNVLIDHFEPELVLDLIEHERIGYFQAVAAMLRAMIDFPGSAARDFSSLKCVLVGAAPVSDRTALEARALLGDVLYQGYGETEVLPIAFMGPQQWFAEVEGSAPLRACGMVMPFSRVEIWDEENRPLPLGEIGEIVAQSDGMMSQFWNDPEASAERMVDGWIKTGDIGRIDINGYVYLIDRAADTIISGGYNIYPGEIERVIANDPRVTEVAVFGVPHARWGESPMALCVLAAGAEMAERDVIDLVARELGGYQKPSRVEFSRAPLPRSAVGKINRKQLREPYWQGAGRRVAGS</sequence>
<dbReference type="PANTHER" id="PTHR43767:SF7">
    <property type="entry name" value="MEDIUM_LONG-CHAIN-FATTY-ACID--COA LIGASE FADD8"/>
    <property type="match status" value="1"/>
</dbReference>
<evidence type="ECO:0000313" key="3">
    <source>
        <dbReference type="EMBL" id="GGY90706.1"/>
    </source>
</evidence>
<reference evidence="3" key="2">
    <citation type="submission" date="2020-09" db="EMBL/GenBank/DDBJ databases">
        <authorList>
            <person name="Sun Q."/>
            <person name="Kim S."/>
        </authorList>
    </citation>
    <scope>NUCLEOTIDE SEQUENCE</scope>
    <source>
        <strain evidence="3">KCTC 32255</strain>
    </source>
</reference>
<feature type="domain" description="AMP-dependent synthetase/ligase" evidence="1">
    <location>
        <begin position="9"/>
        <end position="362"/>
    </location>
</feature>
<dbReference type="InterPro" id="IPR020845">
    <property type="entry name" value="AMP-binding_CS"/>
</dbReference>
<feature type="domain" description="AMP-binding enzyme C-terminal" evidence="2">
    <location>
        <begin position="412"/>
        <end position="488"/>
    </location>
</feature>
<dbReference type="PROSITE" id="PS00455">
    <property type="entry name" value="AMP_BINDING"/>
    <property type="match status" value="1"/>
</dbReference>
<dbReference type="InterPro" id="IPR045851">
    <property type="entry name" value="AMP-bd_C_sf"/>
</dbReference>
<dbReference type="InterPro" id="IPR000873">
    <property type="entry name" value="AMP-dep_synth/lig_dom"/>
</dbReference>
<comment type="caution">
    <text evidence="3">The sequence shown here is derived from an EMBL/GenBank/DDBJ whole genome shotgun (WGS) entry which is preliminary data.</text>
</comment>
<accession>A0A918UD60</accession>
<dbReference type="GO" id="GO:0016877">
    <property type="term" value="F:ligase activity, forming carbon-sulfur bonds"/>
    <property type="evidence" value="ECO:0007669"/>
    <property type="project" value="UniProtKB-ARBA"/>
</dbReference>
<dbReference type="InterPro" id="IPR025110">
    <property type="entry name" value="AMP-bd_C"/>
</dbReference>
<dbReference type="Gene3D" id="3.30.300.30">
    <property type="match status" value="1"/>
</dbReference>
<keyword evidence="4" id="KW-1185">Reference proteome</keyword>
<protein>
    <submittedName>
        <fullName evidence="3">AMP-dependent synthetase</fullName>
    </submittedName>
</protein>